<dbReference type="OrthoDB" id="532959at2759"/>
<keyword evidence="2" id="KW-1185">Reference proteome</keyword>
<dbReference type="STRING" id="157652.A0A371EJI3"/>
<evidence type="ECO:0000313" key="2">
    <source>
        <dbReference type="Proteomes" id="UP000257109"/>
    </source>
</evidence>
<sequence>MKLSAVKRKLTLCYRNSLIASWILRGIEHQIALIPGCPIPNRPTYRTNPKETKEIRKQVNELMQRGFVRESLSPCPVPVILVPKKDGPWHMCVDSRVCTKIYLKSGYHQIHMKEGDKWKITFKTKYGLYEWLVMPFGSTNAIAPS</sequence>
<comment type="caution">
    <text evidence="1">The sequence shown here is derived from an EMBL/GenBank/DDBJ whole genome shotgun (WGS) entry which is preliminary data.</text>
</comment>
<feature type="non-terminal residue" evidence="1">
    <location>
        <position position="1"/>
    </location>
</feature>
<reference evidence="1" key="1">
    <citation type="submission" date="2018-05" db="EMBL/GenBank/DDBJ databases">
        <title>Draft genome of Mucuna pruriens seed.</title>
        <authorList>
            <person name="Nnadi N.E."/>
            <person name="Vos R."/>
            <person name="Hasami M.H."/>
            <person name="Devisetty U.K."/>
            <person name="Aguiy J.C."/>
        </authorList>
    </citation>
    <scope>NUCLEOTIDE SEQUENCE [LARGE SCALE GENOMIC DNA]</scope>
    <source>
        <strain evidence="1">JCA_2017</strain>
    </source>
</reference>
<dbReference type="PANTHER" id="PTHR24559">
    <property type="entry name" value="TRANSPOSON TY3-I GAG-POL POLYPROTEIN"/>
    <property type="match status" value="1"/>
</dbReference>
<dbReference type="InterPro" id="IPR043502">
    <property type="entry name" value="DNA/RNA_pol_sf"/>
</dbReference>
<dbReference type="EMBL" id="QJKJ01013547">
    <property type="protein sequence ID" value="RDX66202.1"/>
    <property type="molecule type" value="Genomic_DNA"/>
</dbReference>
<organism evidence="1 2">
    <name type="scientific">Mucuna pruriens</name>
    <name type="common">Velvet bean</name>
    <name type="synonym">Dolichos pruriens</name>
    <dbReference type="NCBI Taxonomy" id="157652"/>
    <lineage>
        <taxon>Eukaryota</taxon>
        <taxon>Viridiplantae</taxon>
        <taxon>Streptophyta</taxon>
        <taxon>Embryophyta</taxon>
        <taxon>Tracheophyta</taxon>
        <taxon>Spermatophyta</taxon>
        <taxon>Magnoliopsida</taxon>
        <taxon>eudicotyledons</taxon>
        <taxon>Gunneridae</taxon>
        <taxon>Pentapetalae</taxon>
        <taxon>rosids</taxon>
        <taxon>fabids</taxon>
        <taxon>Fabales</taxon>
        <taxon>Fabaceae</taxon>
        <taxon>Papilionoideae</taxon>
        <taxon>50 kb inversion clade</taxon>
        <taxon>NPAAA clade</taxon>
        <taxon>indigoferoid/millettioid clade</taxon>
        <taxon>Phaseoleae</taxon>
        <taxon>Mucuna</taxon>
    </lineage>
</organism>
<dbReference type="SUPFAM" id="SSF56672">
    <property type="entry name" value="DNA/RNA polymerases"/>
    <property type="match status" value="1"/>
</dbReference>
<proteinExistence type="predicted"/>
<protein>
    <recommendedName>
        <fullName evidence="3">Reverse transcriptase domain-containing protein</fullName>
    </recommendedName>
</protein>
<evidence type="ECO:0000313" key="1">
    <source>
        <dbReference type="EMBL" id="RDX66202.1"/>
    </source>
</evidence>
<dbReference type="InterPro" id="IPR053134">
    <property type="entry name" value="RNA-dir_DNA_polymerase"/>
</dbReference>
<name>A0A371EJI3_MUCPR</name>
<dbReference type="PANTHER" id="PTHR24559:SF437">
    <property type="entry name" value="RNA-DIRECTED DNA POLYMERASE HOMOLOG"/>
    <property type="match status" value="1"/>
</dbReference>
<dbReference type="AlphaFoldDB" id="A0A371EJI3"/>
<gene>
    <name evidence="1" type="ORF">CR513_55057</name>
</gene>
<dbReference type="Gene3D" id="3.10.10.10">
    <property type="entry name" value="HIV Type 1 Reverse Transcriptase, subunit A, domain 1"/>
    <property type="match status" value="1"/>
</dbReference>
<evidence type="ECO:0008006" key="3">
    <source>
        <dbReference type="Google" id="ProtNLM"/>
    </source>
</evidence>
<accession>A0A371EJI3</accession>
<dbReference type="Proteomes" id="UP000257109">
    <property type="component" value="Unassembled WGS sequence"/>
</dbReference>